<feature type="region of interest" description="Disordered" evidence="1">
    <location>
        <begin position="54"/>
        <end position="80"/>
    </location>
</feature>
<reference evidence="3" key="1">
    <citation type="journal article" date="2019" name="Int. J. Syst. Evol. Microbiol.">
        <title>The Global Catalogue of Microorganisms (GCM) 10K type strain sequencing project: providing services to taxonomists for standard genome sequencing and annotation.</title>
        <authorList>
            <consortium name="The Broad Institute Genomics Platform"/>
            <consortium name="The Broad Institute Genome Sequencing Center for Infectious Disease"/>
            <person name="Wu L."/>
            <person name="Ma J."/>
        </authorList>
    </citation>
    <scope>NUCLEOTIDE SEQUENCE [LARGE SCALE GENOMIC DNA]</scope>
    <source>
        <strain evidence="3">JCM 17688</strain>
    </source>
</reference>
<evidence type="ECO:0000313" key="2">
    <source>
        <dbReference type="EMBL" id="GAA4395844.1"/>
    </source>
</evidence>
<evidence type="ECO:0000313" key="3">
    <source>
        <dbReference type="Proteomes" id="UP001500635"/>
    </source>
</evidence>
<gene>
    <name evidence="2" type="ORF">GCM10023147_29520</name>
</gene>
<dbReference type="CDD" id="cd00090">
    <property type="entry name" value="HTH_ARSR"/>
    <property type="match status" value="1"/>
</dbReference>
<name>A0ABP8JTR6_9ACTN</name>
<dbReference type="InterPro" id="IPR011991">
    <property type="entry name" value="ArsR-like_HTH"/>
</dbReference>
<accession>A0ABP8JTR6</accession>
<organism evidence="2 3">
    <name type="scientific">Tsukamurella soli</name>
    <dbReference type="NCBI Taxonomy" id="644556"/>
    <lineage>
        <taxon>Bacteria</taxon>
        <taxon>Bacillati</taxon>
        <taxon>Actinomycetota</taxon>
        <taxon>Actinomycetes</taxon>
        <taxon>Mycobacteriales</taxon>
        <taxon>Tsukamurellaceae</taxon>
        <taxon>Tsukamurella</taxon>
    </lineage>
</organism>
<keyword evidence="3" id="KW-1185">Reference proteome</keyword>
<dbReference type="Proteomes" id="UP001500635">
    <property type="component" value="Unassembled WGS sequence"/>
</dbReference>
<dbReference type="SUPFAM" id="SSF46785">
    <property type="entry name" value="Winged helix' DNA-binding domain"/>
    <property type="match status" value="1"/>
</dbReference>
<evidence type="ECO:0000256" key="1">
    <source>
        <dbReference type="SAM" id="MobiDB-lite"/>
    </source>
</evidence>
<protein>
    <recommendedName>
        <fullName evidence="4">Regulatory protein, arsR family</fullName>
    </recommendedName>
</protein>
<proteinExistence type="predicted"/>
<sequence length="80" mass="8726">MHASDVVGDPVRRRILELAISQPAVAQHLKMLRGNGFAQVRADGARRLYALVTERGARAAPTPPRGRQRPADGATTENRE</sequence>
<dbReference type="Gene3D" id="1.10.10.10">
    <property type="entry name" value="Winged helix-like DNA-binding domain superfamily/Winged helix DNA-binding domain"/>
    <property type="match status" value="1"/>
</dbReference>
<dbReference type="InterPro" id="IPR036388">
    <property type="entry name" value="WH-like_DNA-bd_sf"/>
</dbReference>
<evidence type="ECO:0008006" key="4">
    <source>
        <dbReference type="Google" id="ProtNLM"/>
    </source>
</evidence>
<comment type="caution">
    <text evidence="2">The sequence shown here is derived from an EMBL/GenBank/DDBJ whole genome shotgun (WGS) entry which is preliminary data.</text>
</comment>
<dbReference type="EMBL" id="BAABFR010000045">
    <property type="protein sequence ID" value="GAA4395844.1"/>
    <property type="molecule type" value="Genomic_DNA"/>
</dbReference>
<dbReference type="InterPro" id="IPR036390">
    <property type="entry name" value="WH_DNA-bd_sf"/>
</dbReference>